<accession>S9TFH1</accession>
<dbReference type="Proteomes" id="UP000015354">
    <property type="component" value="Unassembled WGS sequence"/>
</dbReference>
<keyword evidence="3" id="KW-1185">Reference proteome</keyword>
<organism evidence="2 3">
    <name type="scientific">Strigomonas culicis</name>
    <dbReference type="NCBI Taxonomy" id="28005"/>
    <lineage>
        <taxon>Eukaryota</taxon>
        <taxon>Discoba</taxon>
        <taxon>Euglenozoa</taxon>
        <taxon>Kinetoplastea</taxon>
        <taxon>Metakinetoplastina</taxon>
        <taxon>Trypanosomatida</taxon>
        <taxon>Trypanosomatidae</taxon>
        <taxon>Strigomonadinae</taxon>
        <taxon>Strigomonas</taxon>
    </lineage>
</organism>
<sequence>MYVVDAHVRPFALLTLFCLYSTQPGFSTLQPYRRTTPVLLATEVAEDLLSLAALPPGGAPYALLRVEQQCLYALHRHGGLVLQPGVRDMSEVLKYVLEAHAQVGVPLLTMRAVADDAFFKRRRAARAAAVPPTDAKKKRVEEASPAATTEPAPPEHGDDPEGFDLFQYNQDAAATRVASGARDTFAIPFGADRYRQAYKEPKDTRSSYRVRAQHMRKAEERLRFLMQSDAEPETVGPASQQPLGASPPPEHGGKATVRAGGQRGRSQKRIMGMPLNVESALTVEEVESTKNVNARVTFASERFLEPVLVDLHDPATTAAPATTGHSFARSSAQKVGLDHIRRGLNLMAAPPTVAVGEAPHRADARAGPPRGNASLMEGRDRIRDLKAQYDALKQKIGFR</sequence>
<proteinExistence type="predicted"/>
<gene>
    <name evidence="2" type="ORF">STCU_11841</name>
</gene>
<name>S9TFH1_9TRYP</name>
<dbReference type="EMBL" id="ATMH01011855">
    <property type="protein sequence ID" value="EPY15674.1"/>
    <property type="molecule type" value="Genomic_DNA"/>
</dbReference>
<protein>
    <submittedName>
        <fullName evidence="2">Uncharacterized protein</fullName>
    </submittedName>
</protein>
<comment type="caution">
    <text evidence="2">The sequence shown here is derived from an EMBL/GenBank/DDBJ whole genome shotgun (WGS) entry which is preliminary data.</text>
</comment>
<evidence type="ECO:0000313" key="2">
    <source>
        <dbReference type="EMBL" id="EPY15674.1"/>
    </source>
</evidence>
<feature type="region of interest" description="Disordered" evidence="1">
    <location>
        <begin position="230"/>
        <end position="265"/>
    </location>
</feature>
<reference evidence="2 3" key="1">
    <citation type="journal article" date="2013" name="PLoS ONE">
        <title>Predicting the Proteins of Angomonas deanei, Strigomonas culicis and Their Respective Endosymbionts Reveals New Aspects of the Trypanosomatidae Family.</title>
        <authorList>
            <person name="Motta M.C."/>
            <person name="Martins A.C."/>
            <person name="de Souza S.S."/>
            <person name="Catta-Preta C.M."/>
            <person name="Silva R."/>
            <person name="Klein C.C."/>
            <person name="de Almeida L.G."/>
            <person name="de Lima Cunha O."/>
            <person name="Ciapina L.P."/>
            <person name="Brocchi M."/>
            <person name="Colabardini A.C."/>
            <person name="de Araujo Lima B."/>
            <person name="Machado C.R."/>
            <person name="de Almeida Soares C.M."/>
            <person name="Probst C.M."/>
            <person name="de Menezes C.B."/>
            <person name="Thompson C.E."/>
            <person name="Bartholomeu D.C."/>
            <person name="Gradia D.F."/>
            <person name="Pavoni D.P."/>
            <person name="Grisard E.C."/>
            <person name="Fantinatti-Garboggini F."/>
            <person name="Marchini F.K."/>
            <person name="Rodrigues-Luiz G.F."/>
            <person name="Wagner G."/>
            <person name="Goldman G.H."/>
            <person name="Fietto J.L."/>
            <person name="Elias M.C."/>
            <person name="Goldman M.H."/>
            <person name="Sagot M.F."/>
            <person name="Pereira M."/>
            <person name="Stoco P.H."/>
            <person name="de Mendonca-Neto R.P."/>
            <person name="Teixeira S.M."/>
            <person name="Maciel T.E."/>
            <person name="de Oliveira Mendes T.A."/>
            <person name="Urmenyi T.P."/>
            <person name="de Souza W."/>
            <person name="Schenkman S."/>
            <person name="de Vasconcelos A.T."/>
        </authorList>
    </citation>
    <scope>NUCLEOTIDE SEQUENCE [LARGE SCALE GENOMIC DNA]</scope>
</reference>
<evidence type="ECO:0000313" key="3">
    <source>
        <dbReference type="Proteomes" id="UP000015354"/>
    </source>
</evidence>
<dbReference type="AlphaFoldDB" id="S9TFH1"/>
<evidence type="ECO:0000256" key="1">
    <source>
        <dbReference type="SAM" id="MobiDB-lite"/>
    </source>
</evidence>
<feature type="region of interest" description="Disordered" evidence="1">
    <location>
        <begin position="129"/>
        <end position="164"/>
    </location>
</feature>